<dbReference type="SUPFAM" id="SSF57933">
    <property type="entry name" value="TAZ domain"/>
    <property type="match status" value="1"/>
</dbReference>
<feature type="region of interest" description="Disordered" evidence="4">
    <location>
        <begin position="101"/>
        <end position="174"/>
    </location>
</feature>
<evidence type="ECO:0000259" key="5">
    <source>
        <dbReference type="SMART" id="SM00551"/>
    </source>
</evidence>
<dbReference type="InterPro" id="IPR035898">
    <property type="entry name" value="TAZ_dom_sf"/>
</dbReference>
<organism evidence="6 7">
    <name type="scientific">Pristionchus entomophagus</name>
    <dbReference type="NCBI Taxonomy" id="358040"/>
    <lineage>
        <taxon>Eukaryota</taxon>
        <taxon>Metazoa</taxon>
        <taxon>Ecdysozoa</taxon>
        <taxon>Nematoda</taxon>
        <taxon>Chromadorea</taxon>
        <taxon>Rhabditida</taxon>
        <taxon>Rhabditina</taxon>
        <taxon>Diplogasteromorpha</taxon>
        <taxon>Diplogasteroidea</taxon>
        <taxon>Neodiplogasteridae</taxon>
        <taxon>Pristionchus</taxon>
    </lineage>
</organism>
<reference evidence="6" key="1">
    <citation type="submission" date="2023-10" db="EMBL/GenBank/DDBJ databases">
        <title>Genome assembly of Pristionchus species.</title>
        <authorList>
            <person name="Yoshida K."/>
            <person name="Sommer R.J."/>
        </authorList>
    </citation>
    <scope>NUCLEOTIDE SEQUENCE</scope>
    <source>
        <strain evidence="6">RS0144</strain>
    </source>
</reference>
<dbReference type="Gene3D" id="1.20.1020.10">
    <property type="entry name" value="TAZ domain"/>
    <property type="match status" value="1"/>
</dbReference>
<keyword evidence="2" id="KW-0863">Zinc-finger</keyword>
<dbReference type="Proteomes" id="UP001432027">
    <property type="component" value="Unassembled WGS sequence"/>
</dbReference>
<keyword evidence="3" id="KW-0862">Zinc</keyword>
<feature type="domain" description="TAZ-type" evidence="5">
    <location>
        <begin position="26"/>
        <end position="97"/>
    </location>
</feature>
<dbReference type="Pfam" id="PF02135">
    <property type="entry name" value="zf-TAZ"/>
    <property type="match status" value="1"/>
</dbReference>
<gene>
    <name evidence="6" type="ORF">PENTCL1PPCAC_9969</name>
</gene>
<comment type="caution">
    <text evidence="6">The sequence shown here is derived from an EMBL/GenBank/DDBJ whole genome shotgun (WGS) entry which is preliminary data.</text>
</comment>
<evidence type="ECO:0000313" key="7">
    <source>
        <dbReference type="Proteomes" id="UP001432027"/>
    </source>
</evidence>
<feature type="non-terminal residue" evidence="6">
    <location>
        <position position="1"/>
    </location>
</feature>
<feature type="compositionally biased region" description="Basic and acidic residues" evidence="4">
    <location>
        <begin position="162"/>
        <end position="174"/>
    </location>
</feature>
<name>A0AAV5T2H9_9BILA</name>
<evidence type="ECO:0000256" key="4">
    <source>
        <dbReference type="SAM" id="MobiDB-lite"/>
    </source>
</evidence>
<evidence type="ECO:0000256" key="3">
    <source>
        <dbReference type="ARBA" id="ARBA00022833"/>
    </source>
</evidence>
<evidence type="ECO:0000256" key="1">
    <source>
        <dbReference type="ARBA" id="ARBA00022723"/>
    </source>
</evidence>
<dbReference type="InterPro" id="IPR000197">
    <property type="entry name" value="Znf_TAZ"/>
</dbReference>
<accession>A0AAV5T2H9</accession>
<evidence type="ECO:0000256" key="2">
    <source>
        <dbReference type="ARBA" id="ARBA00022771"/>
    </source>
</evidence>
<feature type="compositionally biased region" description="Basic and acidic residues" evidence="4">
    <location>
        <begin position="121"/>
        <end position="138"/>
    </location>
</feature>
<proteinExistence type="predicted"/>
<keyword evidence="7" id="KW-1185">Reference proteome</keyword>
<sequence length="174" mass="19827">FCQTKNDKMAEPNGSAEVEHSVLTDPTFAKLKALQHAEICTKTFFIYPNCAETIFLLKHIGRCNKENCKYQDCSISRVLLDHSNGGHRNLSNSPLCKKQEVIKRLHSGKGPRAEEEDEEEIKDKENDEKKEDERMKAEDVDDRMEEDQADTSGEANMDEANENDKKEAEPAGFY</sequence>
<dbReference type="AlphaFoldDB" id="A0AAV5T2H9"/>
<keyword evidence="1" id="KW-0479">Metal-binding</keyword>
<dbReference type="GO" id="GO:0008270">
    <property type="term" value="F:zinc ion binding"/>
    <property type="evidence" value="ECO:0007669"/>
    <property type="project" value="UniProtKB-KW"/>
</dbReference>
<dbReference type="SMART" id="SM00551">
    <property type="entry name" value="ZnF_TAZ"/>
    <property type="match status" value="1"/>
</dbReference>
<evidence type="ECO:0000313" key="6">
    <source>
        <dbReference type="EMBL" id="GMS87794.1"/>
    </source>
</evidence>
<feature type="compositionally biased region" description="Acidic residues" evidence="4">
    <location>
        <begin position="139"/>
        <end position="149"/>
    </location>
</feature>
<protein>
    <recommendedName>
        <fullName evidence="5">TAZ-type domain-containing protein</fullName>
    </recommendedName>
</protein>
<dbReference type="EMBL" id="BTSX01000003">
    <property type="protein sequence ID" value="GMS87794.1"/>
    <property type="molecule type" value="Genomic_DNA"/>
</dbReference>